<accession>A0A0F8WZ70</accession>
<dbReference type="AlphaFoldDB" id="A0A0F8WZ70"/>
<evidence type="ECO:0000313" key="1">
    <source>
        <dbReference type="EMBL" id="KKK53780.1"/>
    </source>
</evidence>
<comment type="caution">
    <text evidence="1">The sequence shown here is derived from an EMBL/GenBank/DDBJ whole genome shotgun (WGS) entry which is preliminary data.</text>
</comment>
<organism evidence="1">
    <name type="scientific">marine sediment metagenome</name>
    <dbReference type="NCBI Taxonomy" id="412755"/>
    <lineage>
        <taxon>unclassified sequences</taxon>
        <taxon>metagenomes</taxon>
        <taxon>ecological metagenomes</taxon>
    </lineage>
</organism>
<reference evidence="1" key="1">
    <citation type="journal article" date="2015" name="Nature">
        <title>Complex archaea that bridge the gap between prokaryotes and eukaryotes.</title>
        <authorList>
            <person name="Spang A."/>
            <person name="Saw J.H."/>
            <person name="Jorgensen S.L."/>
            <person name="Zaremba-Niedzwiedzka K."/>
            <person name="Martijn J."/>
            <person name="Lind A.E."/>
            <person name="van Eijk R."/>
            <person name="Schleper C."/>
            <person name="Guy L."/>
            <person name="Ettema T.J."/>
        </authorList>
    </citation>
    <scope>NUCLEOTIDE SEQUENCE</scope>
</reference>
<name>A0A0F8WZ70_9ZZZZ</name>
<dbReference type="EMBL" id="LAZR01066335">
    <property type="protein sequence ID" value="KKK53780.1"/>
    <property type="molecule type" value="Genomic_DNA"/>
</dbReference>
<gene>
    <name evidence="1" type="ORF">LCGC14_3091370</name>
</gene>
<protein>
    <submittedName>
        <fullName evidence="1">Uncharacterized protein</fullName>
    </submittedName>
</protein>
<feature type="non-terminal residue" evidence="1">
    <location>
        <position position="27"/>
    </location>
</feature>
<proteinExistence type="predicted"/>
<sequence length="27" mass="3390">MQDNQRRKCESCRSWFRSDEEMLPIED</sequence>